<organism evidence="1 2">
    <name type="scientific">Malus domestica</name>
    <name type="common">Apple</name>
    <name type="synonym">Pyrus malus</name>
    <dbReference type="NCBI Taxonomy" id="3750"/>
    <lineage>
        <taxon>Eukaryota</taxon>
        <taxon>Viridiplantae</taxon>
        <taxon>Streptophyta</taxon>
        <taxon>Embryophyta</taxon>
        <taxon>Tracheophyta</taxon>
        <taxon>Spermatophyta</taxon>
        <taxon>Magnoliopsida</taxon>
        <taxon>eudicotyledons</taxon>
        <taxon>Gunneridae</taxon>
        <taxon>Pentapetalae</taxon>
        <taxon>rosids</taxon>
        <taxon>fabids</taxon>
        <taxon>Rosales</taxon>
        <taxon>Rosaceae</taxon>
        <taxon>Amygdaloideae</taxon>
        <taxon>Maleae</taxon>
        <taxon>Malus</taxon>
    </lineage>
</organism>
<evidence type="ECO:0008006" key="3">
    <source>
        <dbReference type="Google" id="ProtNLM"/>
    </source>
</evidence>
<keyword evidence="2" id="KW-1185">Reference proteome</keyword>
<evidence type="ECO:0000313" key="2">
    <source>
        <dbReference type="Proteomes" id="UP000290289"/>
    </source>
</evidence>
<dbReference type="EMBL" id="RDQH01000340">
    <property type="protein sequence ID" value="RXH77812.1"/>
    <property type="molecule type" value="Genomic_DNA"/>
</dbReference>
<comment type="caution">
    <text evidence="1">The sequence shown here is derived from an EMBL/GenBank/DDBJ whole genome shotgun (WGS) entry which is preliminary data.</text>
</comment>
<name>A0A498I6G6_MALDO</name>
<sequence>MAEAAVIRLAMEMCMLRDIPKLGEVLEVETDSKGLVQMLNKEIQTDVSTEVFLVDFWNMMRSFQSVKSPLSNAIVQPI</sequence>
<reference evidence="1 2" key="1">
    <citation type="submission" date="2018-10" db="EMBL/GenBank/DDBJ databases">
        <title>A high-quality apple genome assembly.</title>
        <authorList>
            <person name="Hu J."/>
        </authorList>
    </citation>
    <scope>NUCLEOTIDE SEQUENCE [LARGE SCALE GENOMIC DNA]</scope>
    <source>
        <strain evidence="2">cv. HFTH1</strain>
        <tissue evidence="1">Young leaf</tissue>
    </source>
</reference>
<gene>
    <name evidence="1" type="ORF">DVH24_039783</name>
</gene>
<dbReference type="Proteomes" id="UP000290289">
    <property type="component" value="Chromosome 14"/>
</dbReference>
<protein>
    <recommendedName>
        <fullName evidence="3">RNase H type-1 domain-containing protein</fullName>
    </recommendedName>
</protein>
<accession>A0A498I6G6</accession>
<evidence type="ECO:0000313" key="1">
    <source>
        <dbReference type="EMBL" id="RXH77812.1"/>
    </source>
</evidence>
<proteinExistence type="predicted"/>
<dbReference type="AlphaFoldDB" id="A0A498I6G6"/>